<keyword evidence="5" id="KW-1185">Reference proteome</keyword>
<protein>
    <submittedName>
        <fullName evidence="4">Fe-S cluster assembly protein SufD</fullName>
    </submittedName>
</protein>
<evidence type="ECO:0000259" key="2">
    <source>
        <dbReference type="Pfam" id="PF01458"/>
    </source>
</evidence>
<name>A0A516GWM8_9PROT</name>
<dbReference type="InterPro" id="IPR037284">
    <property type="entry name" value="SUF_FeS_clus_asmbl_SufBD_sf"/>
</dbReference>
<dbReference type="Pfam" id="PF19295">
    <property type="entry name" value="SufBD_N"/>
    <property type="match status" value="1"/>
</dbReference>
<dbReference type="InterPro" id="IPR000825">
    <property type="entry name" value="SUF_FeS_clus_asmbl_SufBD_core"/>
</dbReference>
<proteinExistence type="inferred from homology"/>
<feature type="domain" description="SUF system FeS cluster assembly SufBD N-terminal" evidence="3">
    <location>
        <begin position="17"/>
        <end position="168"/>
    </location>
</feature>
<dbReference type="SUPFAM" id="SSF101960">
    <property type="entry name" value="Stabilizer of iron transporter SufD"/>
    <property type="match status" value="1"/>
</dbReference>
<dbReference type="NCBIfam" id="TIGR01981">
    <property type="entry name" value="sufD"/>
    <property type="match status" value="1"/>
</dbReference>
<dbReference type="PANTHER" id="PTHR43575:SF1">
    <property type="entry name" value="PROTEIN ABCI7, CHLOROPLASTIC"/>
    <property type="match status" value="1"/>
</dbReference>
<dbReference type="GO" id="GO:0016226">
    <property type="term" value="P:iron-sulfur cluster assembly"/>
    <property type="evidence" value="ECO:0007669"/>
    <property type="project" value="InterPro"/>
</dbReference>
<comment type="similarity">
    <text evidence="1">Belongs to the iron-sulfur cluster assembly SufBD family.</text>
</comment>
<evidence type="ECO:0000256" key="1">
    <source>
        <dbReference type="ARBA" id="ARBA00043967"/>
    </source>
</evidence>
<accession>A0A516GWM8</accession>
<reference evidence="4 5" key="1">
    <citation type="submission" date="2019-07" db="EMBL/GenBank/DDBJ databases">
        <title>Genome sequencing for Ferrovibrio sp. K5.</title>
        <authorList>
            <person name="Park S.-J."/>
        </authorList>
    </citation>
    <scope>NUCLEOTIDE SEQUENCE [LARGE SCALE GENOMIC DNA]</scope>
    <source>
        <strain evidence="4 5">K5</strain>
    </source>
</reference>
<dbReference type="InterPro" id="IPR055346">
    <property type="entry name" value="Fe-S_cluster_assembly_SufBD"/>
</dbReference>
<dbReference type="InterPro" id="IPR045595">
    <property type="entry name" value="SufBD_N"/>
</dbReference>
<dbReference type="OrthoDB" id="9768262at2"/>
<dbReference type="InterPro" id="IPR011542">
    <property type="entry name" value="SUF_FeS_clus_asmbl_SufD"/>
</dbReference>
<dbReference type="RefSeq" id="WP_144066907.1">
    <property type="nucleotide sequence ID" value="NZ_CP041636.1"/>
</dbReference>
<evidence type="ECO:0000313" key="5">
    <source>
        <dbReference type="Proteomes" id="UP000317496"/>
    </source>
</evidence>
<dbReference type="PANTHER" id="PTHR43575">
    <property type="entry name" value="PROTEIN ABCI7, CHLOROPLASTIC"/>
    <property type="match status" value="1"/>
</dbReference>
<sequence>MSALPFTEHLAGAFEATAGSLPGAKDAAVAARRKAAIEAFQRLGLPNHKLESWKFTGLNALERQVWSLPANDGSVDPVRLKATALNVDSHRLVFVNGRFDAAASKIGALPKGATLAPLSAAGDALKDALAAAGDGREVSLSELNAALASDGVVLLLQDGVTLDKPVEIVSFGVPALVNLRHLIRLGAKAEATVLESYRDGGASAAGWTNVYAHVAVGAGARLTHIRLQAEHDAAYHAALGRVSIGAGARYTHVSVQGGAALARHELHVEFVGRDAKADIQGLVLAHGAAHLDHTLFLHHAVPDCSSNQLFKHVVDDHGHAVFQGGIRVAPQAQKTDAQQLSRTLLLADRAQIDTKPELEILADDVKCSHGASIGDVDAQQLFYMQARGIPVAEARRLLLSGFAYEVVSAAPEGALRDHVEAFVEGWLAANSEKGGKA</sequence>
<dbReference type="KEGG" id="fer:FNB15_00910"/>
<dbReference type="Proteomes" id="UP000317496">
    <property type="component" value="Chromosome"/>
</dbReference>
<evidence type="ECO:0000313" key="4">
    <source>
        <dbReference type="EMBL" id="QDO95926.1"/>
    </source>
</evidence>
<gene>
    <name evidence="4" type="primary">sufD</name>
    <name evidence="4" type="ORF">FNB15_00910</name>
</gene>
<dbReference type="Pfam" id="PF01458">
    <property type="entry name" value="SUFBD_core"/>
    <property type="match status" value="1"/>
</dbReference>
<evidence type="ECO:0000259" key="3">
    <source>
        <dbReference type="Pfam" id="PF19295"/>
    </source>
</evidence>
<feature type="domain" description="SUF system FeS cluster assembly SufBD core" evidence="2">
    <location>
        <begin position="177"/>
        <end position="402"/>
    </location>
</feature>
<dbReference type="AlphaFoldDB" id="A0A516GWM8"/>
<dbReference type="EMBL" id="CP041636">
    <property type="protein sequence ID" value="QDO95926.1"/>
    <property type="molecule type" value="Genomic_DNA"/>
</dbReference>
<organism evidence="4 5">
    <name type="scientific">Ferrovibrio terrae</name>
    <dbReference type="NCBI Taxonomy" id="2594003"/>
    <lineage>
        <taxon>Bacteria</taxon>
        <taxon>Pseudomonadati</taxon>
        <taxon>Pseudomonadota</taxon>
        <taxon>Alphaproteobacteria</taxon>
        <taxon>Rhodospirillales</taxon>
        <taxon>Rhodospirillaceae</taxon>
        <taxon>Ferrovibrio</taxon>
    </lineage>
</organism>